<keyword evidence="5 9" id="KW-0342">GTP-binding</keyword>
<gene>
    <name evidence="9 11" type="primary">ffh</name>
    <name evidence="11" type="ORF">ACLFYP115_01847</name>
</gene>
<dbReference type="CDD" id="cd18539">
    <property type="entry name" value="SRP_G"/>
    <property type="match status" value="1"/>
</dbReference>
<keyword evidence="3 9" id="KW-0378">Hydrolase</keyword>
<dbReference type="HAMAP" id="MF_00306">
    <property type="entry name" value="SRP54"/>
    <property type="match status" value="1"/>
</dbReference>
<dbReference type="InterPro" id="IPR036891">
    <property type="entry name" value="Signal_recog_part_SRP54_M_sf"/>
</dbReference>
<dbReference type="Pfam" id="PF02978">
    <property type="entry name" value="SRP_SPB"/>
    <property type="match status" value="1"/>
</dbReference>
<dbReference type="GO" id="GO:0005525">
    <property type="term" value="F:GTP binding"/>
    <property type="evidence" value="ECO:0007669"/>
    <property type="project" value="UniProtKB-UniRule"/>
</dbReference>
<keyword evidence="4 9" id="KW-0694">RNA-binding</keyword>
<dbReference type="InterPro" id="IPR027417">
    <property type="entry name" value="P-loop_NTPase"/>
</dbReference>
<reference evidence="11" key="1">
    <citation type="submission" date="2019-11" db="EMBL/GenBank/DDBJ databases">
        <authorList>
            <person name="Feng L."/>
        </authorList>
    </citation>
    <scope>NUCLEOTIDE SEQUENCE</scope>
    <source>
        <strain evidence="11">AcaccaeLFYP115</strain>
    </source>
</reference>
<evidence type="ECO:0000256" key="4">
    <source>
        <dbReference type="ARBA" id="ARBA00022884"/>
    </source>
</evidence>
<comment type="domain">
    <text evidence="9">Composed of three domains: the N-terminal N domain, which is responsible for interactions with the ribosome, the central G domain, which binds GTP, and the C-terminal M domain, which binds the RNA and the signal sequence of the RNC.</text>
</comment>
<dbReference type="InterPro" id="IPR004780">
    <property type="entry name" value="SRP"/>
</dbReference>
<dbReference type="PANTHER" id="PTHR11564">
    <property type="entry name" value="SIGNAL RECOGNITION PARTICLE 54K PROTEIN SRP54"/>
    <property type="match status" value="1"/>
</dbReference>
<dbReference type="GO" id="GO:0003924">
    <property type="term" value="F:GTPase activity"/>
    <property type="evidence" value="ECO:0007669"/>
    <property type="project" value="UniProtKB-UniRule"/>
</dbReference>
<dbReference type="AlphaFoldDB" id="A0A6N2UFD2"/>
<dbReference type="InterPro" id="IPR003593">
    <property type="entry name" value="AAA+_ATPase"/>
</dbReference>
<evidence type="ECO:0000259" key="10">
    <source>
        <dbReference type="PROSITE" id="PS00300"/>
    </source>
</evidence>
<dbReference type="InterPro" id="IPR004125">
    <property type="entry name" value="Signal_recog_particle_SRP54_M"/>
</dbReference>
<dbReference type="GO" id="GO:0048500">
    <property type="term" value="C:signal recognition particle"/>
    <property type="evidence" value="ECO:0007669"/>
    <property type="project" value="UniProtKB-UniRule"/>
</dbReference>
<keyword evidence="2 9" id="KW-0547">Nucleotide-binding</keyword>
<evidence type="ECO:0000256" key="8">
    <source>
        <dbReference type="ARBA" id="ARBA00048027"/>
    </source>
</evidence>
<organism evidence="11">
    <name type="scientific">Anaerostipes caccae</name>
    <dbReference type="NCBI Taxonomy" id="105841"/>
    <lineage>
        <taxon>Bacteria</taxon>
        <taxon>Bacillati</taxon>
        <taxon>Bacillota</taxon>
        <taxon>Clostridia</taxon>
        <taxon>Lachnospirales</taxon>
        <taxon>Lachnospiraceae</taxon>
        <taxon>Anaerostipes</taxon>
    </lineage>
</organism>
<dbReference type="InterPro" id="IPR000897">
    <property type="entry name" value="SRP54_GTPase_dom"/>
</dbReference>
<protein>
    <recommendedName>
        <fullName evidence="9">Signal recognition particle protein</fullName>
        <ecNumber evidence="9">3.6.5.4</ecNumber>
    </recommendedName>
    <alternativeName>
        <fullName evidence="9">Fifty-four homolog</fullName>
    </alternativeName>
</protein>
<dbReference type="InterPro" id="IPR013822">
    <property type="entry name" value="Signal_recog_particl_SRP54_hlx"/>
</dbReference>
<dbReference type="SMART" id="SM00963">
    <property type="entry name" value="SRP54_N"/>
    <property type="match status" value="1"/>
</dbReference>
<feature type="binding site" evidence="9">
    <location>
        <begin position="249"/>
        <end position="252"/>
    </location>
    <ligand>
        <name>GTP</name>
        <dbReference type="ChEBI" id="CHEBI:37565"/>
    </ligand>
</feature>
<comment type="subcellular location">
    <subcellularLocation>
        <location evidence="9">Cytoplasm</location>
    </subcellularLocation>
    <text evidence="9">The SRP-RNC complex is targeted to the cytoplasmic membrane.</text>
</comment>
<dbReference type="GO" id="GO:0008312">
    <property type="term" value="F:7S RNA binding"/>
    <property type="evidence" value="ECO:0007669"/>
    <property type="project" value="InterPro"/>
</dbReference>
<keyword evidence="9" id="KW-0963">Cytoplasm</keyword>
<evidence type="ECO:0000256" key="3">
    <source>
        <dbReference type="ARBA" id="ARBA00022801"/>
    </source>
</evidence>
<evidence type="ECO:0000256" key="1">
    <source>
        <dbReference type="ARBA" id="ARBA00005450"/>
    </source>
</evidence>
<dbReference type="PROSITE" id="PS00300">
    <property type="entry name" value="SRP54"/>
    <property type="match status" value="1"/>
</dbReference>
<comment type="subunit">
    <text evidence="9">Part of the signal recognition particle protein translocation system, which is composed of SRP and FtsY.</text>
</comment>
<dbReference type="SMART" id="SM00382">
    <property type="entry name" value="AAA"/>
    <property type="match status" value="1"/>
</dbReference>
<dbReference type="Gene3D" id="3.40.50.300">
    <property type="entry name" value="P-loop containing nucleotide triphosphate hydrolases"/>
    <property type="match status" value="1"/>
</dbReference>
<comment type="function">
    <text evidence="9">Involved in targeting and insertion of nascent membrane proteins into the cytoplasmic membrane. Binds to the hydrophobic signal sequence of the ribosome-nascent chain (RNC) as it emerges from the ribosomes. The SRP-RNC complex is then targeted to the cytoplasmic membrane where it interacts with the SRP receptor FtsY.</text>
</comment>
<evidence type="ECO:0000313" key="11">
    <source>
        <dbReference type="EMBL" id="VYT16279.1"/>
    </source>
</evidence>
<dbReference type="GO" id="GO:0006614">
    <property type="term" value="P:SRP-dependent cotranslational protein targeting to membrane"/>
    <property type="evidence" value="ECO:0007669"/>
    <property type="project" value="InterPro"/>
</dbReference>
<dbReference type="Pfam" id="PF00448">
    <property type="entry name" value="SRP54"/>
    <property type="match status" value="1"/>
</dbReference>
<dbReference type="Gene3D" id="1.20.120.140">
    <property type="entry name" value="Signal recognition particle SRP54, nucleotide-binding domain"/>
    <property type="match status" value="1"/>
</dbReference>
<proteinExistence type="inferred from homology"/>
<dbReference type="FunFam" id="3.40.50.300:FF:000022">
    <property type="entry name" value="Signal recognition particle 54 kDa subunit"/>
    <property type="match status" value="1"/>
</dbReference>
<keyword evidence="6 9" id="KW-0733">Signal recognition particle</keyword>
<dbReference type="Pfam" id="PF02881">
    <property type="entry name" value="SRP54_N"/>
    <property type="match status" value="1"/>
</dbReference>
<dbReference type="EC" id="3.6.5.4" evidence="9"/>
<feature type="domain" description="SRP54-type proteins GTP-binding" evidence="10">
    <location>
        <begin position="270"/>
        <end position="283"/>
    </location>
</feature>
<dbReference type="EMBL" id="CACRSQ010000006">
    <property type="protein sequence ID" value="VYT16279.1"/>
    <property type="molecule type" value="Genomic_DNA"/>
</dbReference>
<dbReference type="InterPro" id="IPR042101">
    <property type="entry name" value="SRP54_N_sf"/>
</dbReference>
<evidence type="ECO:0000256" key="9">
    <source>
        <dbReference type="HAMAP-Rule" id="MF_00306"/>
    </source>
</evidence>
<feature type="binding site" evidence="9">
    <location>
        <begin position="109"/>
        <end position="116"/>
    </location>
    <ligand>
        <name>GTP</name>
        <dbReference type="ChEBI" id="CHEBI:37565"/>
    </ligand>
</feature>
<accession>A0A6N2UFD2</accession>
<dbReference type="Gene3D" id="1.10.260.30">
    <property type="entry name" value="Signal recognition particle, SRP54 subunit, M-domain"/>
    <property type="match status" value="1"/>
</dbReference>
<dbReference type="PANTHER" id="PTHR11564:SF5">
    <property type="entry name" value="SIGNAL RECOGNITION PARTICLE SUBUNIT SRP54"/>
    <property type="match status" value="1"/>
</dbReference>
<dbReference type="SMART" id="SM00962">
    <property type="entry name" value="SRP54"/>
    <property type="match status" value="1"/>
</dbReference>
<dbReference type="RefSeq" id="WP_129702068.1">
    <property type="nucleotide sequence ID" value="NZ_CACRSQ010000006.1"/>
</dbReference>
<evidence type="ECO:0000256" key="5">
    <source>
        <dbReference type="ARBA" id="ARBA00023134"/>
    </source>
</evidence>
<evidence type="ECO:0000256" key="7">
    <source>
        <dbReference type="ARBA" id="ARBA00023274"/>
    </source>
</evidence>
<dbReference type="SUPFAM" id="SSF52540">
    <property type="entry name" value="P-loop containing nucleoside triphosphate hydrolases"/>
    <property type="match status" value="1"/>
</dbReference>
<keyword evidence="7 9" id="KW-0687">Ribonucleoprotein</keyword>
<evidence type="ECO:0000256" key="6">
    <source>
        <dbReference type="ARBA" id="ARBA00023135"/>
    </source>
</evidence>
<feature type="binding site" evidence="9">
    <location>
        <begin position="191"/>
        <end position="195"/>
    </location>
    <ligand>
        <name>GTP</name>
        <dbReference type="ChEBI" id="CHEBI:37565"/>
    </ligand>
</feature>
<dbReference type="SUPFAM" id="SSF47446">
    <property type="entry name" value="Signal peptide-binding domain"/>
    <property type="match status" value="1"/>
</dbReference>
<evidence type="ECO:0000256" key="2">
    <source>
        <dbReference type="ARBA" id="ARBA00022741"/>
    </source>
</evidence>
<comment type="similarity">
    <text evidence="1 9">Belongs to the GTP-binding SRP family. SRP54 subfamily.</text>
</comment>
<dbReference type="NCBIfam" id="TIGR00959">
    <property type="entry name" value="ffh"/>
    <property type="match status" value="1"/>
</dbReference>
<sequence length="446" mass="48851">MAFESLSEKLQNVFKNLRSKGRLTESDVKAAMKEVKRALLEADVNFKVVKTFIKAVQDRAVGQDVLNGLNPGQMVIKIVKEEMEALMGSTTTEIQLKPGNEITVILMAGLQGAGKTTTTAKIAGKYKQKGKRPLLVACDVYRPAAIKQLQVNGEKQGVPVFSMGDKMNPVDIAKASIEHAAKNGNNIVILDTAGRLHIDEDMMTELIAIKQAVDVHQTILVVDAMTGQDAVNVAKDFNEKVGVDGVILTKMDGDTRGGAALSIRSVTGKPILYIGMGEKLDDLQQFYPDRMTSRILGMGDVLTLIEKAEATVDEEKALEMQQKLRKASFTFDDFLEQMEQVKKMGGLADMLSMIPGLGNQLKGADLDDSMMDRTASIIYSMTKEERATPEIINPSRRKRIADGAGVPISEVNKLCKQFQNQKKMMKQMSGMFGGKGGKKGRFKLPF</sequence>
<dbReference type="InterPro" id="IPR022941">
    <property type="entry name" value="SRP54"/>
</dbReference>
<comment type="catalytic activity">
    <reaction evidence="8 9">
        <text>GTP + H2O = GDP + phosphate + H(+)</text>
        <dbReference type="Rhea" id="RHEA:19669"/>
        <dbReference type="ChEBI" id="CHEBI:15377"/>
        <dbReference type="ChEBI" id="CHEBI:15378"/>
        <dbReference type="ChEBI" id="CHEBI:37565"/>
        <dbReference type="ChEBI" id="CHEBI:43474"/>
        <dbReference type="ChEBI" id="CHEBI:58189"/>
        <dbReference type="EC" id="3.6.5.4"/>
    </reaction>
</comment>
<name>A0A6N2UFD2_9FIRM</name>